<gene>
    <name evidence="2" type="ORF">SAMN04515672_3498</name>
</gene>
<proteinExistence type="predicted"/>
<evidence type="ECO:0000256" key="1">
    <source>
        <dbReference type="SAM" id="Phobius"/>
    </source>
</evidence>
<sequence length="210" mass="22587">MTTHCTYCGDAVPDDDYETHLRRTHADELTGIDERRVGPPSDESKRRNLAFYAGAGVILVVFVLGYSLVFLGSGADASSAAVQPDATAQIHEHGLLTVQYDDTTVEFTEPRYVEADGCFHFHESDAQVWHTHCDGVTIEYALETLGMDVTADTFTVDGQTFAEADGDDVSVTVDGEAVDPQEHVLEGVESVDEAGDGAGDTVEIVVRSGD</sequence>
<name>A0A1G9DAN6_9EURY</name>
<dbReference type="RefSeq" id="WP_090309946.1">
    <property type="nucleotide sequence ID" value="NZ_FNFE01000005.1"/>
</dbReference>
<evidence type="ECO:0008006" key="4">
    <source>
        <dbReference type="Google" id="ProtNLM"/>
    </source>
</evidence>
<reference evidence="3" key="1">
    <citation type="submission" date="2016-10" db="EMBL/GenBank/DDBJ databases">
        <authorList>
            <person name="Varghese N."/>
            <person name="Submissions S."/>
        </authorList>
    </citation>
    <scope>NUCLEOTIDE SEQUENCE [LARGE SCALE GENOMIC DNA]</scope>
    <source>
        <strain evidence="3">B4,CECT 8067,JCM 17497</strain>
    </source>
</reference>
<keyword evidence="1" id="KW-0472">Membrane</keyword>
<evidence type="ECO:0000313" key="3">
    <source>
        <dbReference type="Proteomes" id="UP000198882"/>
    </source>
</evidence>
<keyword evidence="1" id="KW-0812">Transmembrane</keyword>
<feature type="transmembrane region" description="Helical" evidence="1">
    <location>
        <begin position="49"/>
        <end position="71"/>
    </location>
</feature>
<dbReference type="OrthoDB" id="2572at2157"/>
<organism evidence="2 3">
    <name type="scientific">Natronorubrum texcoconense</name>
    <dbReference type="NCBI Taxonomy" id="1095776"/>
    <lineage>
        <taxon>Archaea</taxon>
        <taxon>Methanobacteriati</taxon>
        <taxon>Methanobacteriota</taxon>
        <taxon>Stenosarchaea group</taxon>
        <taxon>Halobacteria</taxon>
        <taxon>Halobacteriales</taxon>
        <taxon>Natrialbaceae</taxon>
        <taxon>Natronorubrum</taxon>
    </lineage>
</organism>
<dbReference type="AlphaFoldDB" id="A0A1G9DAN6"/>
<evidence type="ECO:0000313" key="2">
    <source>
        <dbReference type="EMBL" id="SDK60978.1"/>
    </source>
</evidence>
<keyword evidence="3" id="KW-1185">Reference proteome</keyword>
<accession>A0A1G9DAN6</accession>
<dbReference type="EMBL" id="FNFE01000005">
    <property type="protein sequence ID" value="SDK60978.1"/>
    <property type="molecule type" value="Genomic_DNA"/>
</dbReference>
<keyword evidence="1" id="KW-1133">Transmembrane helix</keyword>
<dbReference type="Proteomes" id="UP000198882">
    <property type="component" value="Unassembled WGS sequence"/>
</dbReference>
<protein>
    <recommendedName>
        <fullName evidence="4">C2H2-type domain-containing protein</fullName>
    </recommendedName>
</protein>
<dbReference type="STRING" id="1095776.SAMN04515672_3498"/>